<dbReference type="GO" id="GO:0008180">
    <property type="term" value="C:COP9 signalosome"/>
    <property type="evidence" value="ECO:0007669"/>
    <property type="project" value="UniProtKB-KW"/>
</dbReference>
<dbReference type="GO" id="GO:0000338">
    <property type="term" value="P:protein deneddylation"/>
    <property type="evidence" value="ECO:0007669"/>
    <property type="project" value="InterPro"/>
</dbReference>
<dbReference type="PANTHER" id="PTHR13339">
    <property type="entry name" value="COP9 SIGNALOSOME COMPLEX SUBUNIT 8"/>
    <property type="match status" value="1"/>
</dbReference>
<evidence type="ECO:0000256" key="5">
    <source>
        <dbReference type="ARBA" id="ARBA00023242"/>
    </source>
</evidence>
<dbReference type="GO" id="GO:0010387">
    <property type="term" value="P:COP9 signalosome assembly"/>
    <property type="evidence" value="ECO:0007669"/>
    <property type="project" value="InterPro"/>
</dbReference>
<keyword evidence="7" id="KW-1185">Reference proteome</keyword>
<accession>A0A6P8W233</accession>
<dbReference type="PANTHER" id="PTHR13339:SF0">
    <property type="entry name" value="COP9 SIGNALOSOME COMPLEX SUBUNIT 8"/>
    <property type="match status" value="1"/>
</dbReference>
<dbReference type="CTD" id="49077"/>
<evidence type="ECO:0000256" key="1">
    <source>
        <dbReference type="ARBA" id="ARBA00004123"/>
    </source>
</evidence>
<dbReference type="Pfam" id="PF10075">
    <property type="entry name" value="CSN8_PSD8_EIF3K"/>
    <property type="match status" value="1"/>
</dbReference>
<keyword evidence="3" id="KW-0963">Cytoplasm</keyword>
<feature type="domain" description="CSN8/PSMD8/EIF3K" evidence="6">
    <location>
        <begin position="25"/>
        <end position="155"/>
    </location>
</feature>
<gene>
    <name evidence="8" type="primary">LOC117563457</name>
</gene>
<sequence length="181" mass="21307">MQEDSYSTTLCQLENEELENTAMSAENYQQMLAIYLYLNNLANAKMLWMRIPDNLKDQNKELDQINLLNIALQHSNYSDFFKHMKYEWSEHNKAIINDLLVSKREELFNLTASAYVSIYEQNLIEMAQMTPEELKSACFDWTREQDGDKYILIPKIRESAPRVASDDQLLKLTEFVSFLEN</sequence>
<evidence type="ECO:0000256" key="2">
    <source>
        <dbReference type="ARBA" id="ARBA00004496"/>
    </source>
</evidence>
<protein>
    <submittedName>
        <fullName evidence="8">COP9 signalosome complex subunit 8</fullName>
    </submittedName>
</protein>
<dbReference type="GeneID" id="117563457"/>
<evidence type="ECO:0000259" key="6">
    <source>
        <dbReference type="Pfam" id="PF10075"/>
    </source>
</evidence>
<evidence type="ECO:0000256" key="4">
    <source>
        <dbReference type="ARBA" id="ARBA00022790"/>
    </source>
</evidence>
<dbReference type="InterPro" id="IPR033205">
    <property type="entry name" value="COP9_CSN8"/>
</dbReference>
<keyword evidence="5" id="KW-0539">Nucleus</keyword>
<comment type="subcellular location">
    <subcellularLocation>
        <location evidence="2">Cytoplasm</location>
    </subcellularLocation>
    <subcellularLocation>
        <location evidence="1">Nucleus</location>
    </subcellularLocation>
</comment>
<dbReference type="GO" id="GO:0005737">
    <property type="term" value="C:cytoplasm"/>
    <property type="evidence" value="ECO:0007669"/>
    <property type="project" value="UniProtKB-SubCell"/>
</dbReference>
<dbReference type="InterPro" id="IPR033464">
    <property type="entry name" value="CSN8_PSD8_EIF3K"/>
</dbReference>
<keyword evidence="4" id="KW-0736">Signalosome</keyword>
<organism evidence="7 8">
    <name type="scientific">Drosophila albomicans</name>
    <name type="common">Fruit fly</name>
    <dbReference type="NCBI Taxonomy" id="7291"/>
    <lineage>
        <taxon>Eukaryota</taxon>
        <taxon>Metazoa</taxon>
        <taxon>Ecdysozoa</taxon>
        <taxon>Arthropoda</taxon>
        <taxon>Hexapoda</taxon>
        <taxon>Insecta</taxon>
        <taxon>Pterygota</taxon>
        <taxon>Neoptera</taxon>
        <taxon>Endopterygota</taxon>
        <taxon>Diptera</taxon>
        <taxon>Brachycera</taxon>
        <taxon>Muscomorpha</taxon>
        <taxon>Ephydroidea</taxon>
        <taxon>Drosophilidae</taxon>
        <taxon>Drosophila</taxon>
    </lineage>
</organism>
<dbReference type="AlphaFoldDB" id="A0A6P8W233"/>
<dbReference type="OrthoDB" id="5351233at2759"/>
<evidence type="ECO:0000313" key="8">
    <source>
        <dbReference type="RefSeq" id="XP_034097701.1"/>
    </source>
</evidence>
<name>A0A6P8W233_DROAB</name>
<reference evidence="8" key="1">
    <citation type="submission" date="2025-08" db="UniProtKB">
        <authorList>
            <consortium name="RefSeq"/>
        </authorList>
    </citation>
    <scope>IDENTIFICATION</scope>
    <source>
        <strain evidence="8">15112-1751.03</strain>
        <tissue evidence="8">Whole Adult</tissue>
    </source>
</reference>
<dbReference type="Proteomes" id="UP000515160">
    <property type="component" value="Chromosome 2L"/>
</dbReference>
<evidence type="ECO:0000313" key="7">
    <source>
        <dbReference type="Proteomes" id="UP000515160"/>
    </source>
</evidence>
<evidence type="ECO:0000256" key="3">
    <source>
        <dbReference type="ARBA" id="ARBA00022490"/>
    </source>
</evidence>
<dbReference type="RefSeq" id="XP_034097701.1">
    <property type="nucleotide sequence ID" value="XM_034241810.2"/>
</dbReference>
<proteinExistence type="predicted"/>